<evidence type="ECO:0000256" key="4">
    <source>
        <dbReference type="ARBA" id="ARBA00022984"/>
    </source>
</evidence>
<keyword evidence="4" id="KW-0573">Peptidoglycan synthesis</keyword>
<dbReference type="GO" id="GO:0009252">
    <property type="term" value="P:peptidoglycan biosynthetic process"/>
    <property type="evidence" value="ECO:0007669"/>
    <property type="project" value="UniProtKB-KW"/>
</dbReference>
<keyword evidence="6" id="KW-0961">Cell wall biogenesis/degradation</keyword>
<comment type="similarity">
    <text evidence="1">Belongs to the FemABX family.</text>
</comment>
<evidence type="ECO:0000256" key="6">
    <source>
        <dbReference type="ARBA" id="ARBA00023316"/>
    </source>
</evidence>
<dbReference type="GO" id="GO:0008360">
    <property type="term" value="P:regulation of cell shape"/>
    <property type="evidence" value="ECO:0007669"/>
    <property type="project" value="UniProtKB-KW"/>
</dbReference>
<evidence type="ECO:0000313" key="8">
    <source>
        <dbReference type="Proteomes" id="UP000177953"/>
    </source>
</evidence>
<keyword evidence="3" id="KW-0133">Cell shape</keyword>
<accession>A0A1F6MBN5</accession>
<dbReference type="EMBL" id="MFPU01000073">
    <property type="protein sequence ID" value="OGH68970.1"/>
    <property type="molecule type" value="Genomic_DNA"/>
</dbReference>
<comment type="caution">
    <text evidence="7">The sequence shown here is derived from an EMBL/GenBank/DDBJ whole genome shotgun (WGS) entry which is preliminary data.</text>
</comment>
<dbReference type="PANTHER" id="PTHR36174:SF1">
    <property type="entry name" value="LIPID II:GLYCINE GLYCYLTRANSFERASE"/>
    <property type="match status" value="1"/>
</dbReference>
<dbReference type="PROSITE" id="PS51191">
    <property type="entry name" value="FEMABX"/>
    <property type="match status" value="1"/>
</dbReference>
<dbReference type="SUPFAM" id="SSF55729">
    <property type="entry name" value="Acyl-CoA N-acyltransferases (Nat)"/>
    <property type="match status" value="2"/>
</dbReference>
<dbReference type="GO" id="GO:0071555">
    <property type="term" value="P:cell wall organization"/>
    <property type="evidence" value="ECO:0007669"/>
    <property type="project" value="UniProtKB-KW"/>
</dbReference>
<dbReference type="Gene3D" id="3.40.630.30">
    <property type="match status" value="2"/>
</dbReference>
<dbReference type="GO" id="GO:0016755">
    <property type="term" value="F:aminoacyltransferase activity"/>
    <property type="evidence" value="ECO:0007669"/>
    <property type="project" value="InterPro"/>
</dbReference>
<keyword evidence="5" id="KW-0012">Acyltransferase</keyword>
<keyword evidence="2" id="KW-0808">Transferase</keyword>
<sequence length="344" mass="40042">MEVKIGTNQEAWDSWFTSHGNEAPFTQSWDWGDILIAEGKEVERLAVYNGEEVVAQAQVIYSKLPFGWQYAFCPKGLVAKYQVSSIKYQGIYECLTDYLQREKCIFFRFEPTSLIHNTKYIIQNTHDINPRATTTLDITKSDEELLKGMHEKTRYNIRLAERKELKIEKLKDLKILMDLMRETGKRDGFKLHDEEHYRQILNSDFSHQISAQLRTENYELRTIATAIFVGFGNTFTYLYGASDYEHRSVMAPYLAQWEGIKLGKEFGFKKYDFFGIAPTEGKGERGKGKDGEYNYDKEHQYAGVTRFKMGFGGATHEEPGTFDLIISSGKYMVYQLVRRVRRLF</sequence>
<organism evidence="7 8">
    <name type="scientific">Candidatus Magasanikbacteria bacterium RIFCSPHIGHO2_01_FULL_47_8</name>
    <dbReference type="NCBI Taxonomy" id="1798673"/>
    <lineage>
        <taxon>Bacteria</taxon>
        <taxon>Candidatus Magasanikiibacteriota</taxon>
    </lineage>
</organism>
<reference evidence="7 8" key="1">
    <citation type="journal article" date="2016" name="Nat. Commun.">
        <title>Thousands of microbial genomes shed light on interconnected biogeochemical processes in an aquifer system.</title>
        <authorList>
            <person name="Anantharaman K."/>
            <person name="Brown C.T."/>
            <person name="Hug L.A."/>
            <person name="Sharon I."/>
            <person name="Castelle C.J."/>
            <person name="Probst A.J."/>
            <person name="Thomas B.C."/>
            <person name="Singh A."/>
            <person name="Wilkins M.J."/>
            <person name="Karaoz U."/>
            <person name="Brodie E.L."/>
            <person name="Williams K.H."/>
            <person name="Hubbard S.S."/>
            <person name="Banfield J.F."/>
        </authorList>
    </citation>
    <scope>NUCLEOTIDE SEQUENCE [LARGE SCALE GENOMIC DNA]</scope>
</reference>
<evidence type="ECO:0000256" key="1">
    <source>
        <dbReference type="ARBA" id="ARBA00009943"/>
    </source>
</evidence>
<proteinExistence type="inferred from homology"/>
<dbReference type="InterPro" id="IPR050644">
    <property type="entry name" value="PG_Glycine_Bridge_Synth"/>
</dbReference>
<dbReference type="InterPro" id="IPR003447">
    <property type="entry name" value="FEMABX"/>
</dbReference>
<evidence type="ECO:0008006" key="9">
    <source>
        <dbReference type="Google" id="ProtNLM"/>
    </source>
</evidence>
<evidence type="ECO:0000256" key="3">
    <source>
        <dbReference type="ARBA" id="ARBA00022960"/>
    </source>
</evidence>
<dbReference type="Proteomes" id="UP000177953">
    <property type="component" value="Unassembled WGS sequence"/>
</dbReference>
<protein>
    <recommendedName>
        <fullName evidence="9">BioF2-like acetyltransferase domain-containing protein</fullName>
    </recommendedName>
</protein>
<dbReference type="InterPro" id="IPR016181">
    <property type="entry name" value="Acyl_CoA_acyltransferase"/>
</dbReference>
<evidence type="ECO:0000256" key="2">
    <source>
        <dbReference type="ARBA" id="ARBA00022679"/>
    </source>
</evidence>
<evidence type="ECO:0000313" key="7">
    <source>
        <dbReference type="EMBL" id="OGH68970.1"/>
    </source>
</evidence>
<name>A0A1F6MBN5_9BACT</name>
<gene>
    <name evidence="7" type="ORF">A2754_01065</name>
</gene>
<evidence type="ECO:0000256" key="5">
    <source>
        <dbReference type="ARBA" id="ARBA00023315"/>
    </source>
</evidence>
<dbReference type="Pfam" id="PF02388">
    <property type="entry name" value="FemAB"/>
    <property type="match status" value="3"/>
</dbReference>
<dbReference type="PANTHER" id="PTHR36174">
    <property type="entry name" value="LIPID II:GLYCINE GLYCYLTRANSFERASE"/>
    <property type="match status" value="1"/>
</dbReference>
<dbReference type="AlphaFoldDB" id="A0A1F6MBN5"/>